<dbReference type="GO" id="GO:0004674">
    <property type="term" value="F:protein serine/threonine kinase activity"/>
    <property type="evidence" value="ECO:0007669"/>
    <property type="project" value="UniProtKB-KW"/>
</dbReference>
<dbReference type="GO" id="GO:0043484">
    <property type="term" value="P:regulation of RNA splicing"/>
    <property type="evidence" value="ECO:0007669"/>
    <property type="project" value="TreeGrafter"/>
</dbReference>
<keyword evidence="5 6" id="KW-0067">ATP-binding</keyword>
<keyword evidence="2" id="KW-0808">Transferase</keyword>
<feature type="domain" description="Protein kinase" evidence="9">
    <location>
        <begin position="270"/>
        <end position="641"/>
    </location>
</feature>
<gene>
    <name evidence="10" type="ORF">CCM_08467</name>
</gene>
<evidence type="ECO:0000256" key="5">
    <source>
        <dbReference type="ARBA" id="ARBA00022840"/>
    </source>
</evidence>
<dbReference type="GO" id="GO:0005524">
    <property type="term" value="F:ATP binding"/>
    <property type="evidence" value="ECO:0007669"/>
    <property type="project" value="UniProtKB-UniRule"/>
</dbReference>
<evidence type="ECO:0000259" key="9">
    <source>
        <dbReference type="PROSITE" id="PS50011"/>
    </source>
</evidence>
<dbReference type="SMART" id="SM00220">
    <property type="entry name" value="S_TKc"/>
    <property type="match status" value="1"/>
</dbReference>
<dbReference type="KEGG" id="cmt:CCM_08467"/>
<evidence type="ECO:0000256" key="8">
    <source>
        <dbReference type="SAM" id="SignalP"/>
    </source>
</evidence>
<evidence type="ECO:0000256" key="7">
    <source>
        <dbReference type="SAM" id="MobiDB-lite"/>
    </source>
</evidence>
<dbReference type="EMBL" id="JH126405">
    <property type="protein sequence ID" value="EGX88423.1"/>
    <property type="molecule type" value="Genomic_DNA"/>
</dbReference>
<dbReference type="Gene3D" id="3.30.200.20">
    <property type="entry name" value="Phosphorylase Kinase, domain 1"/>
    <property type="match status" value="1"/>
</dbReference>
<dbReference type="HOGENOM" id="CLU_402245_0_0_1"/>
<evidence type="ECO:0000256" key="3">
    <source>
        <dbReference type="ARBA" id="ARBA00022741"/>
    </source>
</evidence>
<dbReference type="SUPFAM" id="SSF56112">
    <property type="entry name" value="Protein kinase-like (PK-like)"/>
    <property type="match status" value="1"/>
</dbReference>
<dbReference type="InterPro" id="IPR000719">
    <property type="entry name" value="Prot_kinase_dom"/>
</dbReference>
<evidence type="ECO:0000313" key="11">
    <source>
        <dbReference type="Proteomes" id="UP000001610"/>
    </source>
</evidence>
<accession>G3JRN3</accession>
<dbReference type="OrthoDB" id="3660930at2759"/>
<dbReference type="eggNOG" id="KOG1290">
    <property type="taxonomic scope" value="Eukaryota"/>
</dbReference>
<dbReference type="PROSITE" id="PS00107">
    <property type="entry name" value="PROTEIN_KINASE_ATP"/>
    <property type="match status" value="1"/>
</dbReference>
<keyword evidence="4 10" id="KW-0418">Kinase</keyword>
<sequence length="684" mass="76337">MKAINLISLLASGSLVWAADVDRRAAEEECGALGVMEAPAAAYLNGGTVRKCRDHPMGSNRGFDMSDTVANAPFQQPERRDSRRDTKPIPDALAKRCPRTAGWGCGNGGYCWKNCGRNGEWCWTAADDGNGPWARCNTWKDCGWDHLSLVVNWVSIETRPAQTELVHVLDVIMKLRYLPVRRCRELFPRSILLSRSPAWGLRRFRINATHVPSSRRHMSKPASESSDISKPSGPDTDIRFHAIDEVESMYRYGPGGYRPMAIGERLAGRYHVLNKLGHGSYSTVWLARDEAVQRLVAVKVCTADANLREPEILGFLGDLPEADSNVGAWGQALIPALLDRFCIDGPNGTHTCLVSEPTRCSLADAVYIGCNLPLPLPVARAIAAQIILAVAHLHDNGVVHGDLHLGNVLFKLPGKCHTWSDEELLASCGEPEEVKVIAFDNKPIPAGVPLVGNVPIWWPMRRVHKLSLVEAHIVLADFGESYRPSQETRLECHAPAPCCPPEAIFEPTQPKSFPSDIWSLGCAVWSTLAFPLFDSFMCDEDTVTKNQVETLGKLPDEWWKRWDARAGAFTEDGQPIRTTEDPVRTFDYQFEYGMQSTRKTLKMETASLAEKEALLAIMRPMLAYRPEERCNVGEILNSEWMTRYAMPDYKRMHEGDGLSTWNIQYSLQGDGKSERTDRYGYDRG</sequence>
<dbReference type="PANTHER" id="PTHR45646">
    <property type="entry name" value="SERINE/THREONINE-PROTEIN KINASE DOA-RELATED"/>
    <property type="match status" value="1"/>
</dbReference>
<keyword evidence="8" id="KW-0732">Signal</keyword>
<evidence type="ECO:0000256" key="2">
    <source>
        <dbReference type="ARBA" id="ARBA00022679"/>
    </source>
</evidence>
<dbReference type="AlphaFoldDB" id="G3JRN3"/>
<reference evidence="10 11" key="1">
    <citation type="journal article" date="2011" name="Genome Biol.">
        <title>Genome sequence of the insect pathogenic fungus Cordyceps militaris, a valued traditional Chinese medicine.</title>
        <authorList>
            <person name="Zheng P."/>
            <person name="Xia Y."/>
            <person name="Xiao G."/>
            <person name="Xiong C."/>
            <person name="Hu X."/>
            <person name="Zhang S."/>
            <person name="Zheng H."/>
            <person name="Huang Y."/>
            <person name="Zhou Y."/>
            <person name="Wang S."/>
            <person name="Zhao G.P."/>
            <person name="Liu X."/>
            <person name="St Leger R.J."/>
            <person name="Wang C."/>
        </authorList>
    </citation>
    <scope>NUCLEOTIDE SEQUENCE [LARGE SCALE GENOMIC DNA]</scope>
    <source>
        <strain evidence="10 11">CM01</strain>
    </source>
</reference>
<evidence type="ECO:0000256" key="1">
    <source>
        <dbReference type="ARBA" id="ARBA00022527"/>
    </source>
</evidence>
<keyword evidence="3 6" id="KW-0547">Nucleotide-binding</keyword>
<feature type="region of interest" description="Disordered" evidence="7">
    <location>
        <begin position="212"/>
        <end position="235"/>
    </location>
</feature>
<dbReference type="GO" id="GO:0005634">
    <property type="term" value="C:nucleus"/>
    <property type="evidence" value="ECO:0007669"/>
    <property type="project" value="TreeGrafter"/>
</dbReference>
<keyword evidence="11" id="KW-1185">Reference proteome</keyword>
<feature type="binding site" evidence="6">
    <location>
        <position position="299"/>
    </location>
    <ligand>
        <name>ATP</name>
        <dbReference type="ChEBI" id="CHEBI:30616"/>
    </ligand>
</feature>
<evidence type="ECO:0000313" key="10">
    <source>
        <dbReference type="EMBL" id="EGX88423.1"/>
    </source>
</evidence>
<dbReference type="GeneID" id="18170474"/>
<evidence type="ECO:0000256" key="6">
    <source>
        <dbReference type="PROSITE-ProRule" id="PRU10141"/>
    </source>
</evidence>
<proteinExistence type="predicted"/>
<feature type="chain" id="PRO_5003446472" evidence="8">
    <location>
        <begin position="19"/>
        <end position="684"/>
    </location>
</feature>
<dbReference type="Gene3D" id="1.10.510.10">
    <property type="entry name" value="Transferase(Phosphotransferase) domain 1"/>
    <property type="match status" value="1"/>
</dbReference>
<dbReference type="OMA" id="MASEWMM"/>
<evidence type="ECO:0000256" key="4">
    <source>
        <dbReference type="ARBA" id="ARBA00022777"/>
    </source>
</evidence>
<keyword evidence="1" id="KW-0723">Serine/threonine-protein kinase</keyword>
<dbReference type="VEuPathDB" id="FungiDB:CCM_08467"/>
<dbReference type="PROSITE" id="PS50011">
    <property type="entry name" value="PROTEIN_KINASE_DOM"/>
    <property type="match status" value="1"/>
</dbReference>
<protein>
    <submittedName>
        <fullName evidence="10">Protein kinase domain protein</fullName>
    </submittedName>
</protein>
<dbReference type="InParanoid" id="G3JRN3"/>
<dbReference type="InterPro" id="IPR017441">
    <property type="entry name" value="Protein_kinase_ATP_BS"/>
</dbReference>
<dbReference type="Pfam" id="PF00069">
    <property type="entry name" value="Pkinase"/>
    <property type="match status" value="1"/>
</dbReference>
<dbReference type="RefSeq" id="XP_006673668.1">
    <property type="nucleotide sequence ID" value="XM_006673605.1"/>
</dbReference>
<name>G3JRN3_CORMM</name>
<dbReference type="InterPro" id="IPR051175">
    <property type="entry name" value="CLK_kinases"/>
</dbReference>
<feature type="signal peptide" evidence="8">
    <location>
        <begin position="1"/>
        <end position="18"/>
    </location>
</feature>
<dbReference type="PANTHER" id="PTHR45646:SF11">
    <property type="entry name" value="SERINE_THREONINE-PROTEIN KINASE DOA"/>
    <property type="match status" value="1"/>
</dbReference>
<dbReference type="Proteomes" id="UP000001610">
    <property type="component" value="Unassembled WGS sequence"/>
</dbReference>
<organism evidence="10 11">
    <name type="scientific">Cordyceps militaris (strain CM01)</name>
    <name type="common">Caterpillar fungus</name>
    <dbReference type="NCBI Taxonomy" id="983644"/>
    <lineage>
        <taxon>Eukaryota</taxon>
        <taxon>Fungi</taxon>
        <taxon>Dikarya</taxon>
        <taxon>Ascomycota</taxon>
        <taxon>Pezizomycotina</taxon>
        <taxon>Sordariomycetes</taxon>
        <taxon>Hypocreomycetidae</taxon>
        <taxon>Hypocreales</taxon>
        <taxon>Cordycipitaceae</taxon>
        <taxon>Cordyceps</taxon>
    </lineage>
</organism>
<dbReference type="InterPro" id="IPR011009">
    <property type="entry name" value="Kinase-like_dom_sf"/>
</dbReference>